<accession>A0A229NZB3</accession>
<dbReference type="Proteomes" id="UP000215145">
    <property type="component" value="Unassembled WGS sequence"/>
</dbReference>
<feature type="domain" description="Ribosomal protein eL8/eL30/eS12/Gadd45" evidence="1">
    <location>
        <begin position="3"/>
        <end position="75"/>
    </location>
</feature>
<evidence type="ECO:0000259" key="1">
    <source>
        <dbReference type="Pfam" id="PF01248"/>
    </source>
</evidence>
<gene>
    <name evidence="2" type="ORF">CGZ75_19265</name>
</gene>
<dbReference type="Pfam" id="PF01248">
    <property type="entry name" value="Ribosomal_L7Ae"/>
    <property type="match status" value="1"/>
</dbReference>
<keyword evidence="2" id="KW-0689">Ribosomal protein</keyword>
<dbReference type="InterPro" id="IPR029064">
    <property type="entry name" value="Ribosomal_eL30-like_sf"/>
</dbReference>
<dbReference type="SUPFAM" id="SSF55315">
    <property type="entry name" value="L30e-like"/>
    <property type="match status" value="1"/>
</dbReference>
<dbReference type="Gene3D" id="3.30.1330.30">
    <property type="match status" value="1"/>
</dbReference>
<protein>
    <submittedName>
        <fullName evidence="2">50S ribosomal protein L7ae-like protein</fullName>
    </submittedName>
</protein>
<dbReference type="AlphaFoldDB" id="A0A229NZB3"/>
<evidence type="ECO:0000313" key="3">
    <source>
        <dbReference type="Proteomes" id="UP000215145"/>
    </source>
</evidence>
<organism evidence="2 3">
    <name type="scientific">Paenibacillus herberti</name>
    <dbReference type="NCBI Taxonomy" id="1619309"/>
    <lineage>
        <taxon>Bacteria</taxon>
        <taxon>Bacillati</taxon>
        <taxon>Bacillota</taxon>
        <taxon>Bacilli</taxon>
        <taxon>Bacillales</taxon>
        <taxon>Paenibacillaceae</taxon>
        <taxon>Paenibacillus</taxon>
    </lineage>
</organism>
<proteinExistence type="predicted"/>
<keyword evidence="3" id="KW-1185">Reference proteome</keyword>
<reference evidence="2 3" key="1">
    <citation type="submission" date="2017-07" db="EMBL/GenBank/DDBJ databases">
        <title>Paenibacillus herberti R33 genome sequencing and assembly.</title>
        <authorList>
            <person name="Su W."/>
        </authorList>
    </citation>
    <scope>NUCLEOTIDE SEQUENCE [LARGE SCALE GENOMIC DNA]</scope>
    <source>
        <strain evidence="2 3">R33</strain>
    </source>
</reference>
<evidence type="ECO:0000313" key="2">
    <source>
        <dbReference type="EMBL" id="OXM14989.1"/>
    </source>
</evidence>
<comment type="caution">
    <text evidence="2">The sequence shown here is derived from an EMBL/GenBank/DDBJ whole genome shotgun (WGS) entry which is preliminary data.</text>
</comment>
<dbReference type="PRINTS" id="PR00884">
    <property type="entry name" value="RIBOSOMALHS6"/>
</dbReference>
<sequence>MAYKIGTKQTTKAVESRKAIQVYVARDADPKLTRGIVAISERDNIPIKWFESMADLGMECGIDVGAAMAAVVSDEE</sequence>
<dbReference type="EMBL" id="NMUQ01000002">
    <property type="protein sequence ID" value="OXM14989.1"/>
    <property type="molecule type" value="Genomic_DNA"/>
</dbReference>
<dbReference type="InterPro" id="IPR004038">
    <property type="entry name" value="Ribosomal_eL8/eL30/eS12/Gad45"/>
</dbReference>
<dbReference type="RefSeq" id="WP_089525805.1">
    <property type="nucleotide sequence ID" value="NZ_NMUQ01000002.1"/>
</dbReference>
<keyword evidence="2" id="KW-0687">Ribonucleoprotein</keyword>
<dbReference type="OrthoDB" id="2353623at2"/>
<dbReference type="GO" id="GO:0005840">
    <property type="term" value="C:ribosome"/>
    <property type="evidence" value="ECO:0007669"/>
    <property type="project" value="UniProtKB-KW"/>
</dbReference>
<name>A0A229NZB3_9BACL</name>